<evidence type="ECO:0000259" key="1">
    <source>
        <dbReference type="Pfam" id="PF04471"/>
    </source>
</evidence>
<dbReference type="GO" id="GO:0016787">
    <property type="term" value="F:hydrolase activity"/>
    <property type="evidence" value="ECO:0007669"/>
    <property type="project" value="UniProtKB-KW"/>
</dbReference>
<keyword evidence="3" id="KW-1185">Reference proteome</keyword>
<sequence>MSGDMPEWKRYQENVAAVLNAAGLQASTDVSVGGARATHDVDVYGMLRIGALDVTWLAECKLMRRRVEKSHVLTFREVMQDVGGDLGLVLSESGF</sequence>
<organism evidence="2 3">
    <name type="scientific">Actinomycetospora atypica</name>
    <dbReference type="NCBI Taxonomy" id="1290095"/>
    <lineage>
        <taxon>Bacteria</taxon>
        <taxon>Bacillati</taxon>
        <taxon>Actinomycetota</taxon>
        <taxon>Actinomycetes</taxon>
        <taxon>Pseudonocardiales</taxon>
        <taxon>Pseudonocardiaceae</taxon>
        <taxon>Actinomycetospora</taxon>
    </lineage>
</organism>
<reference evidence="3" key="1">
    <citation type="journal article" date="2019" name="Int. J. Syst. Evol. Microbiol.">
        <title>The Global Catalogue of Microorganisms (GCM) 10K type strain sequencing project: providing services to taxonomists for standard genome sequencing and annotation.</title>
        <authorList>
            <consortium name="The Broad Institute Genomics Platform"/>
            <consortium name="The Broad Institute Genome Sequencing Center for Infectious Disease"/>
            <person name="Wu L."/>
            <person name="Ma J."/>
        </authorList>
    </citation>
    <scope>NUCLEOTIDE SEQUENCE [LARGE SCALE GENOMIC DNA]</scope>
    <source>
        <strain evidence="3">CGMCC 4.7093</strain>
    </source>
</reference>
<keyword evidence="2" id="KW-0378">Hydrolase</keyword>
<dbReference type="RefSeq" id="WP_378039671.1">
    <property type="nucleotide sequence ID" value="NZ_JBHSIV010000114.1"/>
</dbReference>
<dbReference type="EC" id="3.1.21.-" evidence="2"/>
<dbReference type="Proteomes" id="UP001595947">
    <property type="component" value="Unassembled WGS sequence"/>
</dbReference>
<name>A0ABV9YWF8_9PSEU</name>
<dbReference type="InterPro" id="IPR007560">
    <property type="entry name" value="Restrct_endonuc_IV_Mrr"/>
</dbReference>
<accession>A0ABV9YWF8</accession>
<dbReference type="EMBL" id="JBHSIV010000114">
    <property type="protein sequence ID" value="MFC5066382.1"/>
    <property type="molecule type" value="Genomic_DNA"/>
</dbReference>
<evidence type="ECO:0000313" key="2">
    <source>
        <dbReference type="EMBL" id="MFC5066382.1"/>
    </source>
</evidence>
<comment type="caution">
    <text evidence="2">The sequence shown here is derived from an EMBL/GenBank/DDBJ whole genome shotgun (WGS) entry which is preliminary data.</text>
</comment>
<dbReference type="SUPFAM" id="SSF52980">
    <property type="entry name" value="Restriction endonuclease-like"/>
    <property type="match status" value="1"/>
</dbReference>
<protein>
    <submittedName>
        <fullName evidence="2">Restriction endonuclease</fullName>
        <ecNumber evidence="2">3.1.21.-</ecNumber>
    </submittedName>
</protein>
<proteinExistence type="predicted"/>
<dbReference type="GO" id="GO:0004519">
    <property type="term" value="F:endonuclease activity"/>
    <property type="evidence" value="ECO:0007669"/>
    <property type="project" value="UniProtKB-KW"/>
</dbReference>
<dbReference type="InterPro" id="IPR011335">
    <property type="entry name" value="Restrct_endonuc-II-like"/>
</dbReference>
<feature type="domain" description="Restriction endonuclease type IV Mrr" evidence="1">
    <location>
        <begin position="7"/>
        <end position="95"/>
    </location>
</feature>
<keyword evidence="2" id="KW-0540">Nuclease</keyword>
<dbReference type="Pfam" id="PF04471">
    <property type="entry name" value="Mrr_cat"/>
    <property type="match status" value="1"/>
</dbReference>
<feature type="non-terminal residue" evidence="2">
    <location>
        <position position="95"/>
    </location>
</feature>
<evidence type="ECO:0000313" key="3">
    <source>
        <dbReference type="Proteomes" id="UP001595947"/>
    </source>
</evidence>
<keyword evidence="2" id="KW-0255">Endonuclease</keyword>
<gene>
    <name evidence="2" type="ORF">ACFPBZ_29555</name>
</gene>